<gene>
    <name evidence="1" type="ORF">UBRO_01952</name>
</gene>
<organism evidence="1 2">
    <name type="scientific">Ustilago bromivora</name>
    <dbReference type="NCBI Taxonomy" id="307758"/>
    <lineage>
        <taxon>Eukaryota</taxon>
        <taxon>Fungi</taxon>
        <taxon>Dikarya</taxon>
        <taxon>Basidiomycota</taxon>
        <taxon>Ustilaginomycotina</taxon>
        <taxon>Ustilaginomycetes</taxon>
        <taxon>Ustilaginales</taxon>
        <taxon>Ustilaginaceae</taxon>
        <taxon>Ustilago</taxon>
    </lineage>
</organism>
<protein>
    <submittedName>
        <fullName evidence="1">Uncharacterized protein</fullName>
    </submittedName>
</protein>
<dbReference type="EMBL" id="LT558119">
    <property type="protein sequence ID" value="SAM78122.1"/>
    <property type="molecule type" value="Genomic_DNA"/>
</dbReference>
<accession>A0A1K0H3I5</accession>
<proteinExistence type="predicted"/>
<evidence type="ECO:0000313" key="1">
    <source>
        <dbReference type="EMBL" id="SAM78122.1"/>
    </source>
</evidence>
<dbReference type="Proteomes" id="UP000179920">
    <property type="component" value="Chromosome III"/>
</dbReference>
<name>A0A1K0H3I5_9BASI</name>
<dbReference type="AlphaFoldDB" id="A0A1K0H3I5"/>
<evidence type="ECO:0000313" key="2">
    <source>
        <dbReference type="Proteomes" id="UP000179920"/>
    </source>
</evidence>
<dbReference type="OrthoDB" id="2541304at2759"/>
<reference evidence="2" key="1">
    <citation type="submission" date="2016-04" db="EMBL/GenBank/DDBJ databases">
        <authorList>
            <person name="Guldener U."/>
            <person name="Guldener U."/>
        </authorList>
    </citation>
    <scope>NUCLEOTIDE SEQUENCE [LARGE SCALE GENOMIC DNA]</scope>
    <source>
        <strain evidence="2">UB2112</strain>
    </source>
</reference>
<sequence length="182" mass="20014">MAARLYSEVLAARSSGQRYKEKLDSLPCLILHSLTPIAKDKRQPYHVKAQASYILFTAALLGFAKAGWETPTRTLNYNAFCGRRPHPPAGVGYVCLQAKSNAEGFTRESDFRGFLQPGKQNFVLYDGNPTTKTAVWENNNAHVAVMFQSGSTCAAVDIQDRHGNDLRNSMYCGKGAPISIDP</sequence>